<comment type="caution">
    <text evidence="1">The sequence shown here is derived from an EMBL/GenBank/DDBJ whole genome shotgun (WGS) entry which is preliminary data.</text>
</comment>
<sequence>MEKSKNPHQTRHWPITSVERLQPLRIEVGESMLCRDELPSPPIDSERKARLSLTKKHPSCKTNPLNGRSTFLYSSLNESQHDFWNETDLMKSPPLLLPPPLKSAVWPESSVSYCERLHFYK</sequence>
<evidence type="ECO:0000313" key="1">
    <source>
        <dbReference type="EMBL" id="GIY62731.1"/>
    </source>
</evidence>
<dbReference type="EMBL" id="BPLQ01012119">
    <property type="protein sequence ID" value="GIY62731.1"/>
    <property type="molecule type" value="Genomic_DNA"/>
</dbReference>
<evidence type="ECO:0008006" key="3">
    <source>
        <dbReference type="Google" id="ProtNLM"/>
    </source>
</evidence>
<dbReference type="Proteomes" id="UP001054837">
    <property type="component" value="Unassembled WGS sequence"/>
</dbReference>
<evidence type="ECO:0000313" key="2">
    <source>
        <dbReference type="Proteomes" id="UP001054837"/>
    </source>
</evidence>
<keyword evidence="2" id="KW-1185">Reference proteome</keyword>
<name>A0AAV4UYD2_9ARAC</name>
<dbReference type="AlphaFoldDB" id="A0AAV4UYD2"/>
<gene>
    <name evidence="1" type="ORF">CDAR_482871</name>
</gene>
<protein>
    <recommendedName>
        <fullName evidence="3">Prolactin receptor</fullName>
    </recommendedName>
</protein>
<accession>A0AAV4UYD2</accession>
<organism evidence="1 2">
    <name type="scientific">Caerostris darwini</name>
    <dbReference type="NCBI Taxonomy" id="1538125"/>
    <lineage>
        <taxon>Eukaryota</taxon>
        <taxon>Metazoa</taxon>
        <taxon>Ecdysozoa</taxon>
        <taxon>Arthropoda</taxon>
        <taxon>Chelicerata</taxon>
        <taxon>Arachnida</taxon>
        <taxon>Araneae</taxon>
        <taxon>Araneomorphae</taxon>
        <taxon>Entelegynae</taxon>
        <taxon>Araneoidea</taxon>
        <taxon>Araneidae</taxon>
        <taxon>Caerostris</taxon>
    </lineage>
</organism>
<proteinExistence type="predicted"/>
<reference evidence="1 2" key="1">
    <citation type="submission" date="2021-06" db="EMBL/GenBank/DDBJ databases">
        <title>Caerostris darwini draft genome.</title>
        <authorList>
            <person name="Kono N."/>
            <person name="Arakawa K."/>
        </authorList>
    </citation>
    <scope>NUCLEOTIDE SEQUENCE [LARGE SCALE GENOMIC DNA]</scope>
</reference>